<evidence type="ECO:0000313" key="2">
    <source>
        <dbReference type="Proteomes" id="UP000268007"/>
    </source>
</evidence>
<dbReference type="AlphaFoldDB" id="A0A495IV40"/>
<comment type="caution">
    <text evidence="1">The sequence shown here is derived from an EMBL/GenBank/DDBJ whole genome shotgun (WGS) entry which is preliminary data.</text>
</comment>
<dbReference type="OrthoDB" id="796066at2"/>
<organism evidence="1 2">
    <name type="scientific">Mucilaginibacter gracilis</name>
    <dbReference type="NCBI Taxonomy" id="423350"/>
    <lineage>
        <taxon>Bacteria</taxon>
        <taxon>Pseudomonadati</taxon>
        <taxon>Bacteroidota</taxon>
        <taxon>Sphingobacteriia</taxon>
        <taxon>Sphingobacteriales</taxon>
        <taxon>Sphingobacteriaceae</taxon>
        <taxon>Mucilaginibacter</taxon>
    </lineage>
</organism>
<gene>
    <name evidence="1" type="ORF">BDD43_0751</name>
</gene>
<keyword evidence="2" id="KW-1185">Reference proteome</keyword>
<dbReference type="EMBL" id="RBKU01000001">
    <property type="protein sequence ID" value="RKR80626.1"/>
    <property type="molecule type" value="Genomic_DNA"/>
</dbReference>
<accession>A0A495IV40</accession>
<dbReference type="RefSeq" id="WP_121196423.1">
    <property type="nucleotide sequence ID" value="NZ_RBKU01000001.1"/>
</dbReference>
<reference evidence="1 2" key="1">
    <citation type="submission" date="2018-10" db="EMBL/GenBank/DDBJ databases">
        <title>Genomic Encyclopedia of Archaeal and Bacterial Type Strains, Phase II (KMG-II): from individual species to whole genera.</title>
        <authorList>
            <person name="Goeker M."/>
        </authorList>
    </citation>
    <scope>NUCLEOTIDE SEQUENCE [LARGE SCALE GENOMIC DNA]</scope>
    <source>
        <strain evidence="1 2">DSM 18602</strain>
    </source>
</reference>
<sequence>MHPYFTRLGISAEIQSFFQESCRVDARGNLLFSYGDGTETYGLAFHRVPASGGIWLAGNSDYNLIRQVFVCRSAMDAIAFLSLNYKAFPDFDQLFFVATGLRPCRAQLDWIVANFPHRNIGLLFGNDLLDKITDLKVAAGLHSLFLSVTLAGDTVNVRFLYRDYSFTADKFSLNQFEKQSGQRFRRRTFKPRRAVSWANQLFQKLAKK</sequence>
<proteinExistence type="predicted"/>
<protein>
    <submittedName>
        <fullName evidence="1">Uncharacterized protein</fullName>
    </submittedName>
</protein>
<evidence type="ECO:0000313" key="1">
    <source>
        <dbReference type="EMBL" id="RKR80626.1"/>
    </source>
</evidence>
<dbReference type="Proteomes" id="UP000268007">
    <property type="component" value="Unassembled WGS sequence"/>
</dbReference>
<name>A0A495IV40_9SPHI</name>